<reference evidence="1 2" key="1">
    <citation type="submission" date="2019-01" db="EMBL/GenBank/DDBJ databases">
        <title>Geovibrio thiophilus DSM 11263, complete genome.</title>
        <authorList>
            <person name="Spring S."/>
            <person name="Bunk B."/>
            <person name="Sproer C."/>
        </authorList>
    </citation>
    <scope>NUCLEOTIDE SEQUENCE [LARGE SCALE GENOMIC DNA]</scope>
    <source>
        <strain evidence="1 2">DSM 11263</strain>
    </source>
</reference>
<accession>A0A410K1I6</accession>
<evidence type="ECO:0000313" key="1">
    <source>
        <dbReference type="EMBL" id="QAR34108.1"/>
    </source>
</evidence>
<gene>
    <name evidence="1" type="ORF">EP073_12045</name>
</gene>
<keyword evidence="2" id="KW-1185">Reference proteome</keyword>
<dbReference type="EMBL" id="CP035108">
    <property type="protein sequence ID" value="QAR34108.1"/>
    <property type="molecule type" value="Genomic_DNA"/>
</dbReference>
<evidence type="ECO:0000313" key="2">
    <source>
        <dbReference type="Proteomes" id="UP000287502"/>
    </source>
</evidence>
<dbReference type="OrthoDB" id="9799075at2"/>
<dbReference type="Proteomes" id="UP000287502">
    <property type="component" value="Chromosome"/>
</dbReference>
<dbReference type="AlphaFoldDB" id="A0A410K1I6"/>
<evidence type="ECO:0008006" key="3">
    <source>
        <dbReference type="Google" id="ProtNLM"/>
    </source>
</evidence>
<sequence>MAKFDGVIDRRDMGSAGVIDGRHPAVVKVMPFMPDNGKIEAGEIIALNSEGKADFYDAEDEGTLREPVGVSIFTVDTGKDSLGSVLVHGTVIRSALKNNGIKAEAAAVKVLETNTQIWAF</sequence>
<name>A0A410K1I6_9BACT</name>
<protein>
    <recommendedName>
        <fullName evidence="3">Head decoration protein</fullName>
    </recommendedName>
</protein>
<dbReference type="RefSeq" id="WP_128467413.1">
    <property type="nucleotide sequence ID" value="NZ_CP035108.1"/>
</dbReference>
<proteinExistence type="predicted"/>
<dbReference type="KEGG" id="gtl:EP073_12045"/>
<organism evidence="1 2">
    <name type="scientific">Geovibrio thiophilus</name>
    <dbReference type="NCBI Taxonomy" id="139438"/>
    <lineage>
        <taxon>Bacteria</taxon>
        <taxon>Pseudomonadati</taxon>
        <taxon>Deferribacterota</taxon>
        <taxon>Deferribacteres</taxon>
        <taxon>Deferribacterales</taxon>
        <taxon>Geovibrionaceae</taxon>
        <taxon>Geovibrio</taxon>
    </lineage>
</organism>